<feature type="transmembrane region" description="Helical" evidence="9">
    <location>
        <begin position="78"/>
        <end position="96"/>
    </location>
</feature>
<name>A0A1B6CZZ9_9HEMI</name>
<keyword evidence="4" id="KW-0378">Hydrolase</keyword>
<gene>
    <name evidence="10" type="ORF">g.7199</name>
</gene>
<reference evidence="10" key="1">
    <citation type="submission" date="2015-12" db="EMBL/GenBank/DDBJ databases">
        <title>De novo transcriptome assembly of four potential Pierce s Disease insect vectors from Arizona vineyards.</title>
        <authorList>
            <person name="Tassone E.E."/>
        </authorList>
    </citation>
    <scope>NUCLEOTIDE SEQUENCE</scope>
</reference>
<protein>
    <recommendedName>
        <fullName evidence="11">Minor histocompatibility antigen H13</fullName>
    </recommendedName>
</protein>
<evidence type="ECO:0000256" key="8">
    <source>
        <dbReference type="SAM" id="MobiDB-lite"/>
    </source>
</evidence>
<sequence>MADVVEDVVAQVKENLTENVNNTTGKIPATPEGMAVAYGSLIVMALLPIFFGSFRSVKHHKEQKESGEKPETMTQKDAAMFPIIASAALFGLYVFFKEPESSLDVYEPLYPIKSSLLQTTTENNFLSRKYTSVGIFSKEYINLLLTGYFFCLGVLALCHLMSPLISSLVPAAIPNIPFHLHFTKGSDDQKEDLINYTFTSHDVVCLAACSVVGAWYLLKKHWIANNLFGIAFAINGVELLHLNTVITGCILLCGLFVYDIFWVFGTNVMVTVAKSFEAPIKLVFPQDLLEQGISASNFAMLGLGDIVVPGIFIALLLRFDMSLNRNSKTYFYATFIAYFIGLLATIFVMHVFKHAQPALLYLVPACLGTPLLLALVKGDISALFSYADHPSEEEVKGTEETEKETTTGAVTRSASKTAAKVKKDK</sequence>
<keyword evidence="5" id="KW-0256">Endoplasmic reticulum</keyword>
<feature type="transmembrane region" description="Helical" evidence="9">
    <location>
        <begin position="329"/>
        <end position="352"/>
    </location>
</feature>
<evidence type="ECO:0000256" key="5">
    <source>
        <dbReference type="ARBA" id="ARBA00022824"/>
    </source>
</evidence>
<dbReference type="GO" id="GO:0042500">
    <property type="term" value="F:aspartic endopeptidase activity, intramembrane cleaving"/>
    <property type="evidence" value="ECO:0007669"/>
    <property type="project" value="InterPro"/>
</dbReference>
<dbReference type="GO" id="GO:0033619">
    <property type="term" value="P:membrane protein proteolysis"/>
    <property type="evidence" value="ECO:0007669"/>
    <property type="project" value="TreeGrafter"/>
</dbReference>
<feature type="transmembrane region" description="Helical" evidence="9">
    <location>
        <begin position="35"/>
        <end position="57"/>
    </location>
</feature>
<accession>A0A1B6CZZ9</accession>
<organism evidence="10">
    <name type="scientific">Clastoptera arizonana</name>
    <name type="common">Arizona spittle bug</name>
    <dbReference type="NCBI Taxonomy" id="38151"/>
    <lineage>
        <taxon>Eukaryota</taxon>
        <taxon>Metazoa</taxon>
        <taxon>Ecdysozoa</taxon>
        <taxon>Arthropoda</taxon>
        <taxon>Hexapoda</taxon>
        <taxon>Insecta</taxon>
        <taxon>Pterygota</taxon>
        <taxon>Neoptera</taxon>
        <taxon>Paraneoptera</taxon>
        <taxon>Hemiptera</taxon>
        <taxon>Auchenorrhyncha</taxon>
        <taxon>Cercopoidea</taxon>
        <taxon>Clastopteridae</taxon>
        <taxon>Clastoptera</taxon>
    </lineage>
</organism>
<comment type="subcellular location">
    <subcellularLocation>
        <location evidence="1">Endoplasmic reticulum membrane</location>
        <topology evidence="1">Multi-pass membrane protein</topology>
    </subcellularLocation>
</comment>
<dbReference type="InterPro" id="IPR006639">
    <property type="entry name" value="Preselin/SPP"/>
</dbReference>
<feature type="transmembrane region" description="Helical" evidence="9">
    <location>
        <begin position="193"/>
        <end position="217"/>
    </location>
</feature>
<dbReference type="Pfam" id="PF04258">
    <property type="entry name" value="Peptidase_A22B"/>
    <property type="match status" value="1"/>
</dbReference>
<comment type="similarity">
    <text evidence="2">Belongs to the peptidase A22B family.</text>
</comment>
<evidence type="ECO:0000256" key="3">
    <source>
        <dbReference type="ARBA" id="ARBA00022692"/>
    </source>
</evidence>
<feature type="compositionally biased region" description="Basic and acidic residues" evidence="8">
    <location>
        <begin position="389"/>
        <end position="405"/>
    </location>
</feature>
<dbReference type="EMBL" id="GEDC01018261">
    <property type="protein sequence ID" value="JAS19037.1"/>
    <property type="molecule type" value="Transcribed_RNA"/>
</dbReference>
<feature type="transmembrane region" description="Helical" evidence="9">
    <location>
        <begin position="293"/>
        <end position="317"/>
    </location>
</feature>
<dbReference type="GO" id="GO:0006465">
    <property type="term" value="P:signal peptide processing"/>
    <property type="evidence" value="ECO:0007669"/>
    <property type="project" value="TreeGrafter"/>
</dbReference>
<keyword evidence="7 9" id="KW-0472">Membrane</keyword>
<evidence type="ECO:0000256" key="9">
    <source>
        <dbReference type="SAM" id="Phobius"/>
    </source>
</evidence>
<feature type="transmembrane region" description="Helical" evidence="9">
    <location>
        <begin position="358"/>
        <end position="376"/>
    </location>
</feature>
<evidence type="ECO:0008006" key="11">
    <source>
        <dbReference type="Google" id="ProtNLM"/>
    </source>
</evidence>
<proteinExistence type="inferred from homology"/>
<dbReference type="InterPro" id="IPR007369">
    <property type="entry name" value="Peptidase_A22B_SPP"/>
</dbReference>
<evidence type="ECO:0000256" key="2">
    <source>
        <dbReference type="ARBA" id="ARBA00006859"/>
    </source>
</evidence>
<dbReference type="PANTHER" id="PTHR12174:SF23">
    <property type="entry name" value="MINOR HISTOCOMPATIBILITY ANTIGEN H13"/>
    <property type="match status" value="1"/>
</dbReference>
<feature type="region of interest" description="Disordered" evidence="8">
    <location>
        <begin position="389"/>
        <end position="425"/>
    </location>
</feature>
<dbReference type="GO" id="GO:0098553">
    <property type="term" value="C:lumenal side of endoplasmic reticulum membrane"/>
    <property type="evidence" value="ECO:0007669"/>
    <property type="project" value="TreeGrafter"/>
</dbReference>
<evidence type="ECO:0000313" key="10">
    <source>
        <dbReference type="EMBL" id="JAS19037.1"/>
    </source>
</evidence>
<dbReference type="GO" id="GO:0098554">
    <property type="term" value="C:cytoplasmic side of endoplasmic reticulum membrane"/>
    <property type="evidence" value="ECO:0007669"/>
    <property type="project" value="TreeGrafter"/>
</dbReference>
<dbReference type="AlphaFoldDB" id="A0A1B6CZZ9"/>
<evidence type="ECO:0000256" key="4">
    <source>
        <dbReference type="ARBA" id="ARBA00022801"/>
    </source>
</evidence>
<keyword evidence="6 9" id="KW-1133">Transmembrane helix</keyword>
<evidence type="ECO:0000256" key="6">
    <source>
        <dbReference type="ARBA" id="ARBA00022989"/>
    </source>
</evidence>
<evidence type="ECO:0000256" key="1">
    <source>
        <dbReference type="ARBA" id="ARBA00004477"/>
    </source>
</evidence>
<feature type="transmembrane region" description="Helical" evidence="9">
    <location>
        <begin position="249"/>
        <end position="273"/>
    </location>
</feature>
<evidence type="ECO:0000256" key="7">
    <source>
        <dbReference type="ARBA" id="ARBA00023136"/>
    </source>
</evidence>
<keyword evidence="3 9" id="KW-0812">Transmembrane</keyword>
<dbReference type="SMART" id="SM00730">
    <property type="entry name" value="PSN"/>
    <property type="match status" value="1"/>
</dbReference>
<dbReference type="PANTHER" id="PTHR12174">
    <property type="entry name" value="SIGNAL PEPTIDE PEPTIDASE"/>
    <property type="match status" value="1"/>
</dbReference>